<sequence length="100" mass="11602">MLEKMHLKNDFDGLTGISDVKPFECIGTKEEINCALQMTLNKYHQENLSLPALLKYYEEKVSFASDPSSDLLIEFNEENNIPQKFLAYVQEMYHYVSTTD</sequence>
<evidence type="ECO:0000259" key="1">
    <source>
        <dbReference type="Pfam" id="PF26298"/>
    </source>
</evidence>
<comment type="caution">
    <text evidence="2">The sequence shown here is derived from an EMBL/GenBank/DDBJ whole genome shotgun (WGS) entry which is preliminary data.</text>
</comment>
<reference evidence="2" key="1">
    <citation type="submission" date="2019-08" db="EMBL/GenBank/DDBJ databases">
        <authorList>
            <person name="Kucharzyk K."/>
            <person name="Murdoch R.W."/>
            <person name="Higgins S."/>
            <person name="Loffler F."/>
        </authorList>
    </citation>
    <scope>NUCLEOTIDE SEQUENCE</scope>
</reference>
<evidence type="ECO:0000313" key="2">
    <source>
        <dbReference type="EMBL" id="MPM83204.1"/>
    </source>
</evidence>
<feature type="domain" description="MurL C-terminal" evidence="1">
    <location>
        <begin position="1"/>
        <end position="45"/>
    </location>
</feature>
<dbReference type="AlphaFoldDB" id="A0A645D1R2"/>
<protein>
    <recommendedName>
        <fullName evidence="1">MurL C-terminal domain-containing protein</fullName>
    </recommendedName>
</protein>
<gene>
    <name evidence="2" type="ORF">SDC9_130267</name>
</gene>
<organism evidence="2">
    <name type="scientific">bioreactor metagenome</name>
    <dbReference type="NCBI Taxonomy" id="1076179"/>
    <lineage>
        <taxon>unclassified sequences</taxon>
        <taxon>metagenomes</taxon>
        <taxon>ecological metagenomes</taxon>
    </lineage>
</organism>
<name>A0A645D1R2_9ZZZZ</name>
<accession>A0A645D1R2</accession>
<dbReference type="EMBL" id="VSSQ01032062">
    <property type="protein sequence ID" value="MPM83204.1"/>
    <property type="molecule type" value="Genomic_DNA"/>
</dbReference>
<dbReference type="Pfam" id="PF26298">
    <property type="entry name" value="MurL_epimerase_C"/>
    <property type="match status" value="1"/>
</dbReference>
<proteinExistence type="predicted"/>
<dbReference type="InterPro" id="IPR058741">
    <property type="entry name" value="MurL_C"/>
</dbReference>